<dbReference type="PANTHER" id="PTHR40254">
    <property type="entry name" value="BLR0577 PROTEIN"/>
    <property type="match status" value="1"/>
</dbReference>
<protein>
    <recommendedName>
        <fullName evidence="1">FAD-dependent urate hydroxylase HpyO/Asp monooxygenase CreE-like FAD/NAD(P)-binding domain-containing protein</fullName>
    </recommendedName>
</protein>
<organism evidence="2">
    <name type="scientific">Alloyangia mangrovi</name>
    <dbReference type="NCBI Taxonomy" id="1779329"/>
    <lineage>
        <taxon>Bacteria</taxon>
        <taxon>Pseudomonadati</taxon>
        <taxon>Pseudomonadota</taxon>
        <taxon>Alphaproteobacteria</taxon>
        <taxon>Rhodobacterales</taxon>
        <taxon>Roseobacteraceae</taxon>
        <taxon>Alloyangia</taxon>
    </lineage>
</organism>
<sequence>MVPPSSKQRLHMAFETPLRPTARGNRPVCKSTRSEGDRPAAMHRVAIIGAGPTGVYTLAALLKETPSRLHLDIFEKGPAAGPGMPYSAEMNTPSMLSNIASRELPPVVVSLNDWLLGLDRSDLARLGLRDAEIGEDAFYPRLALGAYFTAQMAELIARGRRAGHRIELHLRHTVEDIRPRLQGIEVIWRSPAGTSKADYADVVLATGHRWPDSVSEGGARLQSAWPAEKLARLPQRRIGVLGSSLSAIDVAVTVASARGRFLEVGGDLVYQPDEGQDDFLISLMSRKGLLPEADYWYQLPLPELPRLAACAAGEGPLLDRAYRAFLADLEEADGDWLTRLGGSVIGRDVFRTAYFAERLAADPFDWARENLALAEETLAEQRPTPWRSALLRAHELFEELIPQLSESEVEAFHATLKPVFTDCYACVPHFSVRRLLALREAGVLEVLRLGEDSRMSERRTGYRVTGDDVETEVEIIIDARGQPAMKFSDLGFPSLARDDILARPLRFEDFVLPLGAATSGRIHCLALPVLLRRHPFVQGLVNAWEMGCTTAKVIAEAMDGCAAA</sequence>
<comment type="caution">
    <text evidence="2">The sequence shown here is derived from an EMBL/GenBank/DDBJ whole genome shotgun (WGS) entry which is preliminary data.</text>
</comment>
<dbReference type="Gene3D" id="3.50.50.60">
    <property type="entry name" value="FAD/NAD(P)-binding domain"/>
    <property type="match status" value="1"/>
</dbReference>
<dbReference type="SUPFAM" id="SSF51905">
    <property type="entry name" value="FAD/NAD(P)-binding domain"/>
    <property type="match status" value="1"/>
</dbReference>
<dbReference type="Gene3D" id="3.40.50.720">
    <property type="entry name" value="NAD(P)-binding Rossmann-like Domain"/>
    <property type="match status" value="1"/>
</dbReference>
<dbReference type="OrthoDB" id="6309046at2"/>
<feature type="domain" description="FAD-dependent urate hydroxylase HpyO/Asp monooxygenase CreE-like FAD/NAD(P)-binding" evidence="1">
    <location>
        <begin position="46"/>
        <end position="208"/>
    </location>
</feature>
<dbReference type="InterPro" id="IPR052189">
    <property type="entry name" value="L-asp_N-monooxygenase_NS-form"/>
</dbReference>
<dbReference type="InterPro" id="IPR036188">
    <property type="entry name" value="FAD/NAD-bd_sf"/>
</dbReference>
<dbReference type="EMBL" id="NTHN01000099">
    <property type="protein sequence ID" value="PBD19741.1"/>
    <property type="molecule type" value="Genomic_DNA"/>
</dbReference>
<dbReference type="AlphaFoldDB" id="A0A2A3JX28"/>
<dbReference type="Pfam" id="PF13454">
    <property type="entry name" value="NAD_binding_9"/>
    <property type="match status" value="1"/>
</dbReference>
<evidence type="ECO:0000259" key="1">
    <source>
        <dbReference type="Pfam" id="PF13454"/>
    </source>
</evidence>
<reference evidence="2" key="1">
    <citation type="submission" date="2017-09" db="EMBL/GenBank/DDBJ databases">
        <title>Yangia sp. SAOS 153D whole genome sequencing.</title>
        <authorList>
            <person name="Verma A."/>
            <person name="Krishnamurthi S."/>
        </authorList>
    </citation>
    <scope>NUCLEOTIDE SEQUENCE [LARGE SCALE GENOMIC DNA]</scope>
    <source>
        <strain evidence="2">SAOS 153D</strain>
    </source>
</reference>
<dbReference type="InterPro" id="IPR038732">
    <property type="entry name" value="HpyO/CreE_NAD-binding"/>
</dbReference>
<name>A0A2A3JX28_9RHOB</name>
<dbReference type="PANTHER" id="PTHR40254:SF1">
    <property type="entry name" value="BLR0577 PROTEIN"/>
    <property type="match status" value="1"/>
</dbReference>
<proteinExistence type="predicted"/>
<evidence type="ECO:0000313" key="2">
    <source>
        <dbReference type="EMBL" id="PBD19741.1"/>
    </source>
</evidence>
<accession>A0A2A3JX28</accession>
<gene>
    <name evidence="2" type="ORF">CLG85_07700</name>
</gene>